<keyword evidence="6" id="KW-1185">Reference proteome</keyword>
<dbReference type="GO" id="GO:0003700">
    <property type="term" value="F:DNA-binding transcription factor activity"/>
    <property type="evidence" value="ECO:0007669"/>
    <property type="project" value="InterPro"/>
</dbReference>
<dbReference type="Gene3D" id="1.10.10.60">
    <property type="entry name" value="Homeodomain-like"/>
    <property type="match status" value="1"/>
</dbReference>
<dbReference type="KEGG" id="mart:BTR34_12900"/>
<proteinExistence type="predicted"/>
<evidence type="ECO:0000313" key="6">
    <source>
        <dbReference type="Proteomes" id="UP000092164"/>
    </source>
</evidence>
<dbReference type="PANTHER" id="PTHR43280">
    <property type="entry name" value="ARAC-FAMILY TRANSCRIPTIONAL REGULATOR"/>
    <property type="match status" value="1"/>
</dbReference>
<gene>
    <name evidence="5" type="ORF">A9200_08790</name>
</gene>
<protein>
    <submittedName>
        <fullName evidence="5">AraC family transcriptional regulator</fullName>
    </submittedName>
</protein>
<dbReference type="SUPFAM" id="SSF46689">
    <property type="entry name" value="Homeodomain-like"/>
    <property type="match status" value="1"/>
</dbReference>
<keyword evidence="2" id="KW-0238">DNA-binding</keyword>
<dbReference type="InterPro" id="IPR009057">
    <property type="entry name" value="Homeodomain-like_sf"/>
</dbReference>
<dbReference type="InterPro" id="IPR018060">
    <property type="entry name" value="HTH_AraC"/>
</dbReference>
<dbReference type="OrthoDB" id="952277at2"/>
<feature type="domain" description="HTH araC/xylS-type" evidence="4">
    <location>
        <begin position="71"/>
        <end position="174"/>
    </location>
</feature>
<evidence type="ECO:0000259" key="4">
    <source>
        <dbReference type="PROSITE" id="PS01124"/>
    </source>
</evidence>
<organism evidence="5 6">
    <name type="scientific">Maribacter hydrothermalis</name>
    <dbReference type="NCBI Taxonomy" id="1836467"/>
    <lineage>
        <taxon>Bacteria</taxon>
        <taxon>Pseudomonadati</taxon>
        <taxon>Bacteroidota</taxon>
        <taxon>Flavobacteriia</taxon>
        <taxon>Flavobacteriales</taxon>
        <taxon>Flavobacteriaceae</taxon>
        <taxon>Maribacter</taxon>
    </lineage>
</organism>
<name>A0A1B7Z1T5_9FLAO</name>
<dbReference type="PANTHER" id="PTHR43280:SF28">
    <property type="entry name" value="HTH-TYPE TRANSCRIPTIONAL ACTIVATOR RHAS"/>
    <property type="match status" value="1"/>
</dbReference>
<dbReference type="AlphaFoldDB" id="A0A1B7Z1T5"/>
<comment type="caution">
    <text evidence="5">The sequence shown here is derived from an EMBL/GenBank/DDBJ whole genome shotgun (WGS) entry which is preliminary data.</text>
</comment>
<dbReference type="RefSeq" id="WP_068486064.1">
    <property type="nucleotide sequence ID" value="NZ_CP018760.1"/>
</dbReference>
<reference evidence="6" key="1">
    <citation type="submission" date="2016-06" db="EMBL/GenBank/DDBJ databases">
        <authorList>
            <person name="Zhan P."/>
        </authorList>
    </citation>
    <scope>NUCLEOTIDE SEQUENCE [LARGE SCALE GENOMIC DNA]</scope>
    <source>
        <strain evidence="6">T28</strain>
    </source>
</reference>
<dbReference type="GO" id="GO:0043565">
    <property type="term" value="F:sequence-specific DNA binding"/>
    <property type="evidence" value="ECO:0007669"/>
    <property type="project" value="InterPro"/>
</dbReference>
<keyword evidence="3" id="KW-0804">Transcription</keyword>
<keyword evidence="1" id="KW-0805">Transcription regulation</keyword>
<evidence type="ECO:0000256" key="3">
    <source>
        <dbReference type="ARBA" id="ARBA00023163"/>
    </source>
</evidence>
<dbReference type="PROSITE" id="PS01124">
    <property type="entry name" value="HTH_ARAC_FAMILY_2"/>
    <property type="match status" value="1"/>
</dbReference>
<dbReference type="PROSITE" id="PS00041">
    <property type="entry name" value="HTH_ARAC_FAMILY_1"/>
    <property type="match status" value="1"/>
</dbReference>
<dbReference type="SMART" id="SM00342">
    <property type="entry name" value="HTH_ARAC"/>
    <property type="match status" value="1"/>
</dbReference>
<dbReference type="Proteomes" id="UP000092164">
    <property type="component" value="Unassembled WGS sequence"/>
</dbReference>
<evidence type="ECO:0000256" key="1">
    <source>
        <dbReference type="ARBA" id="ARBA00023015"/>
    </source>
</evidence>
<dbReference type="Pfam" id="PF12833">
    <property type="entry name" value="HTH_18"/>
    <property type="match status" value="1"/>
</dbReference>
<evidence type="ECO:0000256" key="2">
    <source>
        <dbReference type="ARBA" id="ARBA00023125"/>
    </source>
</evidence>
<dbReference type="InterPro" id="IPR018062">
    <property type="entry name" value="HTH_AraC-typ_CS"/>
</dbReference>
<accession>A0A1B7Z1T5</accession>
<sequence length="186" mass="21338">MKINVKFDFKVCCIAVLKEQLHKLAIPHVVHGPGEVEIKRPLLPEEIEELAKNLNSYGIEILEEQKSVLVQRIKNAIEEMLQEDVSQVSKISSYLSDKLNYSYTYLSNLFSETTFTSIENFIILRKVDRAKELMTKTNLSLTEIAFRLNYSSVAHLSGQFKKTTGLTPTTFQKIVEKRKENNQNLA</sequence>
<dbReference type="EMBL" id="LZFP01000045">
    <property type="protein sequence ID" value="OBR36510.1"/>
    <property type="molecule type" value="Genomic_DNA"/>
</dbReference>
<evidence type="ECO:0000313" key="5">
    <source>
        <dbReference type="EMBL" id="OBR36510.1"/>
    </source>
</evidence>
<dbReference type="STRING" id="1836467.BTR34_12900"/>